<dbReference type="Proteomes" id="UP000248882">
    <property type="component" value="Unassembled WGS sequence"/>
</dbReference>
<dbReference type="InterPro" id="IPR004358">
    <property type="entry name" value="Sig_transdc_His_kin-like_C"/>
</dbReference>
<dbReference type="AlphaFoldDB" id="A0A2W7QNL3"/>
<dbReference type="GO" id="GO:0016036">
    <property type="term" value="P:cellular response to phosphate starvation"/>
    <property type="evidence" value="ECO:0007669"/>
    <property type="project" value="TreeGrafter"/>
</dbReference>
<protein>
    <recommendedName>
        <fullName evidence="2">histidine kinase</fullName>
        <ecNumber evidence="2">2.7.13.3</ecNumber>
    </recommendedName>
</protein>
<sequence length="525" mass="59573">MLTCVNIQISKFLSLYFSTVKKLQFKRIGLLIALTLLVSICVQIYRNYTQYKQNESQLTADIQQSLDNALEVYFADLAKTDVITLTENRSSGLVFKAGKTADLDSTENDFFKNIGESKILMKTLEKMESGDTSSVEWFGDLKESKNLSFHTHTDTLNNINPDQIQSINIFRGLNAADSVSNLKLLTNRIIISITRDSLDFEKISTLVKDELDRKEIAINYGLLHYEHDTIAGSFNYPALTEMPFSTASKSTFLPRGQKLEMYFENTALTVLKRGVVDILMSIIFLLIIAGAFYYLYQTIKNQKEIAEIKEDLIGNITHEFKTPIATTLSAIEGIEQFNPENNPEKTKKYLGISKGQMLKLNLMVEKLLETATLDSEQFILQKEEIDPMPVLRSLVQKFQTLSPEKEIELVLPSKISPIHVDPFHFENALSNLVDNALKYGGDEVRITVDQGASTRIRIWDNGGNISPDQKERVFEQFYRIPKGNLHDVKGFGIGLYYVKKIIEKHAGKIELESSPRSTSFITIWP</sequence>
<dbReference type="CDD" id="cd00082">
    <property type="entry name" value="HisKA"/>
    <property type="match status" value="1"/>
</dbReference>
<keyword evidence="5 9" id="KW-0418">Kinase</keyword>
<evidence type="ECO:0000256" key="1">
    <source>
        <dbReference type="ARBA" id="ARBA00000085"/>
    </source>
</evidence>
<feature type="transmembrane region" description="Helical" evidence="7">
    <location>
        <begin position="28"/>
        <end position="45"/>
    </location>
</feature>
<dbReference type="SMART" id="SM00388">
    <property type="entry name" value="HisKA"/>
    <property type="match status" value="1"/>
</dbReference>
<dbReference type="InterPro" id="IPR005467">
    <property type="entry name" value="His_kinase_dom"/>
</dbReference>
<reference evidence="9 10" key="1">
    <citation type="submission" date="2018-06" db="EMBL/GenBank/DDBJ databases">
        <title>Genomic Encyclopedia of Archaeal and Bacterial Type Strains, Phase II (KMG-II): from individual species to whole genera.</title>
        <authorList>
            <person name="Goeker M."/>
        </authorList>
    </citation>
    <scope>NUCLEOTIDE SEQUENCE [LARGE SCALE GENOMIC DNA]</scope>
    <source>
        <strain evidence="9 10">DSM 19830</strain>
    </source>
</reference>
<dbReference type="GO" id="GO:0005886">
    <property type="term" value="C:plasma membrane"/>
    <property type="evidence" value="ECO:0007669"/>
    <property type="project" value="TreeGrafter"/>
</dbReference>
<keyword evidence="3" id="KW-0597">Phosphoprotein</keyword>
<dbReference type="GO" id="GO:0004721">
    <property type="term" value="F:phosphoprotein phosphatase activity"/>
    <property type="evidence" value="ECO:0007669"/>
    <property type="project" value="TreeGrafter"/>
</dbReference>
<evidence type="ECO:0000256" key="2">
    <source>
        <dbReference type="ARBA" id="ARBA00012438"/>
    </source>
</evidence>
<keyword evidence="10" id="KW-1185">Reference proteome</keyword>
<dbReference type="Pfam" id="PF00512">
    <property type="entry name" value="HisKA"/>
    <property type="match status" value="1"/>
</dbReference>
<dbReference type="SUPFAM" id="SSF55874">
    <property type="entry name" value="ATPase domain of HSP90 chaperone/DNA topoisomerase II/histidine kinase"/>
    <property type="match status" value="1"/>
</dbReference>
<proteinExistence type="predicted"/>
<dbReference type="Gene3D" id="1.10.287.130">
    <property type="match status" value="1"/>
</dbReference>
<evidence type="ECO:0000259" key="8">
    <source>
        <dbReference type="PROSITE" id="PS50109"/>
    </source>
</evidence>
<dbReference type="SUPFAM" id="SSF47384">
    <property type="entry name" value="Homodimeric domain of signal transducing histidine kinase"/>
    <property type="match status" value="1"/>
</dbReference>
<keyword evidence="7" id="KW-0812">Transmembrane</keyword>
<dbReference type="EMBL" id="QKZT01000014">
    <property type="protein sequence ID" value="PZX49621.1"/>
    <property type="molecule type" value="Genomic_DNA"/>
</dbReference>
<dbReference type="PRINTS" id="PR00344">
    <property type="entry name" value="BCTRLSENSOR"/>
</dbReference>
<evidence type="ECO:0000256" key="6">
    <source>
        <dbReference type="ARBA" id="ARBA00023012"/>
    </source>
</evidence>
<organism evidence="9 10">
    <name type="scientific">Algoriphagus chordae</name>
    <dbReference type="NCBI Taxonomy" id="237019"/>
    <lineage>
        <taxon>Bacteria</taxon>
        <taxon>Pseudomonadati</taxon>
        <taxon>Bacteroidota</taxon>
        <taxon>Cytophagia</taxon>
        <taxon>Cytophagales</taxon>
        <taxon>Cyclobacteriaceae</taxon>
        <taxon>Algoriphagus</taxon>
    </lineage>
</organism>
<evidence type="ECO:0000313" key="9">
    <source>
        <dbReference type="EMBL" id="PZX49621.1"/>
    </source>
</evidence>
<name>A0A2W7QNL3_9BACT</name>
<dbReference type="CDD" id="cd00075">
    <property type="entry name" value="HATPase"/>
    <property type="match status" value="1"/>
</dbReference>
<dbReference type="Gene3D" id="3.30.565.10">
    <property type="entry name" value="Histidine kinase-like ATPase, C-terminal domain"/>
    <property type="match status" value="1"/>
</dbReference>
<gene>
    <name evidence="9" type="ORF">LV85_03064</name>
</gene>
<evidence type="ECO:0000313" key="10">
    <source>
        <dbReference type="Proteomes" id="UP000248882"/>
    </source>
</evidence>
<evidence type="ECO:0000256" key="7">
    <source>
        <dbReference type="SAM" id="Phobius"/>
    </source>
</evidence>
<accession>A0A2W7QNL3</accession>
<dbReference type="InterPro" id="IPR050351">
    <property type="entry name" value="BphY/WalK/GraS-like"/>
</dbReference>
<dbReference type="PANTHER" id="PTHR45453">
    <property type="entry name" value="PHOSPHATE REGULON SENSOR PROTEIN PHOR"/>
    <property type="match status" value="1"/>
</dbReference>
<dbReference type="PROSITE" id="PS50109">
    <property type="entry name" value="HIS_KIN"/>
    <property type="match status" value="1"/>
</dbReference>
<dbReference type="PANTHER" id="PTHR45453:SF1">
    <property type="entry name" value="PHOSPHATE REGULON SENSOR PROTEIN PHOR"/>
    <property type="match status" value="1"/>
</dbReference>
<evidence type="ECO:0000256" key="4">
    <source>
        <dbReference type="ARBA" id="ARBA00022679"/>
    </source>
</evidence>
<dbReference type="InterPro" id="IPR003594">
    <property type="entry name" value="HATPase_dom"/>
</dbReference>
<dbReference type="GO" id="GO:0000155">
    <property type="term" value="F:phosphorelay sensor kinase activity"/>
    <property type="evidence" value="ECO:0007669"/>
    <property type="project" value="InterPro"/>
</dbReference>
<keyword evidence="6" id="KW-0902">Two-component regulatory system</keyword>
<dbReference type="EC" id="2.7.13.3" evidence="2"/>
<feature type="domain" description="Histidine kinase" evidence="8">
    <location>
        <begin position="315"/>
        <end position="525"/>
    </location>
</feature>
<keyword evidence="4" id="KW-0808">Transferase</keyword>
<dbReference type="Pfam" id="PF02518">
    <property type="entry name" value="HATPase_c"/>
    <property type="match status" value="1"/>
</dbReference>
<keyword evidence="7" id="KW-0472">Membrane</keyword>
<evidence type="ECO:0000256" key="3">
    <source>
        <dbReference type="ARBA" id="ARBA00022553"/>
    </source>
</evidence>
<dbReference type="InterPro" id="IPR003661">
    <property type="entry name" value="HisK_dim/P_dom"/>
</dbReference>
<evidence type="ECO:0000256" key="5">
    <source>
        <dbReference type="ARBA" id="ARBA00022777"/>
    </source>
</evidence>
<comment type="caution">
    <text evidence="9">The sequence shown here is derived from an EMBL/GenBank/DDBJ whole genome shotgun (WGS) entry which is preliminary data.</text>
</comment>
<dbReference type="InterPro" id="IPR036890">
    <property type="entry name" value="HATPase_C_sf"/>
</dbReference>
<feature type="transmembrane region" description="Helical" evidence="7">
    <location>
        <begin position="278"/>
        <end position="296"/>
    </location>
</feature>
<comment type="catalytic activity">
    <reaction evidence="1">
        <text>ATP + protein L-histidine = ADP + protein N-phospho-L-histidine.</text>
        <dbReference type="EC" id="2.7.13.3"/>
    </reaction>
</comment>
<dbReference type="InterPro" id="IPR036097">
    <property type="entry name" value="HisK_dim/P_sf"/>
</dbReference>
<dbReference type="SMART" id="SM00387">
    <property type="entry name" value="HATPase_c"/>
    <property type="match status" value="1"/>
</dbReference>
<keyword evidence="7" id="KW-1133">Transmembrane helix</keyword>